<sequence>MLISDLSDHARALAADPRCSALVGEPAERGDPLTHPRLTLLGRTAALDKEAERSAYLAARPKATLYYDFTDFRLLLIDADEALLNGGFGKAYRLGANDLRAL</sequence>
<comment type="caution">
    <text evidence="1">The sequence shown here is derived from an EMBL/GenBank/DDBJ whole genome shotgun (WGS) entry which is preliminary data.</text>
</comment>
<keyword evidence="2" id="KW-1185">Reference proteome</keyword>
<dbReference type="SUPFAM" id="SSF50475">
    <property type="entry name" value="FMN-binding split barrel"/>
    <property type="match status" value="1"/>
</dbReference>
<evidence type="ECO:0000313" key="1">
    <source>
        <dbReference type="EMBL" id="GIT95078.1"/>
    </source>
</evidence>
<dbReference type="InterPro" id="IPR012349">
    <property type="entry name" value="Split_barrel_FMN-bd"/>
</dbReference>
<dbReference type="EMBL" id="BPFH01000003">
    <property type="protein sequence ID" value="GIT95078.1"/>
    <property type="molecule type" value="Genomic_DNA"/>
</dbReference>
<name>A0ABQ4NKY4_9RHOB</name>
<organism evidence="1 2">
    <name type="scientific">Jannaschia pagri</name>
    <dbReference type="NCBI Taxonomy" id="2829797"/>
    <lineage>
        <taxon>Bacteria</taxon>
        <taxon>Pseudomonadati</taxon>
        <taxon>Pseudomonadota</taxon>
        <taxon>Alphaproteobacteria</taxon>
        <taxon>Rhodobacterales</taxon>
        <taxon>Roseobacteraceae</taxon>
        <taxon>Jannaschia</taxon>
    </lineage>
</organism>
<evidence type="ECO:0008006" key="3">
    <source>
        <dbReference type="Google" id="ProtNLM"/>
    </source>
</evidence>
<protein>
    <recommendedName>
        <fullName evidence="3">Pyridoxamine 5'-phosphate oxidase putative domain-containing protein</fullName>
    </recommendedName>
</protein>
<evidence type="ECO:0000313" key="2">
    <source>
        <dbReference type="Proteomes" id="UP000786693"/>
    </source>
</evidence>
<accession>A0ABQ4NKY4</accession>
<dbReference type="Gene3D" id="2.30.110.10">
    <property type="entry name" value="Electron Transport, Fmn-binding Protein, Chain A"/>
    <property type="match status" value="1"/>
</dbReference>
<proteinExistence type="predicted"/>
<dbReference type="Proteomes" id="UP000786693">
    <property type="component" value="Unassembled WGS sequence"/>
</dbReference>
<gene>
    <name evidence="1" type="ORF">JANAI62_17010</name>
</gene>
<reference evidence="1 2" key="1">
    <citation type="submission" date="2021-05" db="EMBL/GenBank/DDBJ databases">
        <title>Bacteria Genome sequencing.</title>
        <authorList>
            <person name="Takabe Y."/>
            <person name="Nakajima Y."/>
            <person name="Suzuki S."/>
            <person name="Shiozaki T."/>
        </authorList>
    </citation>
    <scope>NUCLEOTIDE SEQUENCE [LARGE SCALE GENOMIC DNA]</scope>
    <source>
        <strain evidence="1 2">AI_62</strain>
    </source>
</reference>